<dbReference type="Gene3D" id="3.30.530.20">
    <property type="match status" value="1"/>
</dbReference>
<dbReference type="InterPro" id="IPR019587">
    <property type="entry name" value="Polyketide_cyclase/dehydratase"/>
</dbReference>
<dbReference type="GeneID" id="54284677"/>
<sequence>MAAVISVKTQVTIKAPAREVWETLIDTSTWPQWNSFIPKAEIVNKQEQPPEGEPQYWKMDQQRKFTAIVAGMKQHPMQKVVAFEEPDPSATGPKAYRICWAVQGYPHFLLNTYRFNEINEVEEEGETYCIYRTGEEQFGPLAHVIKRTIGGQIENGIKAWAEDLKKFMENQPRDQD</sequence>
<accession>A0A6A5Y5K1</accession>
<protein>
    <recommendedName>
        <fullName evidence="3">SRPBCC domain-containing protein</fullName>
    </recommendedName>
</protein>
<dbReference type="AlphaFoldDB" id="A0A6A5Y5K1"/>
<keyword evidence="2" id="KW-1185">Reference proteome</keyword>
<dbReference type="OrthoDB" id="509124at2759"/>
<name>A0A6A5Y5K1_9PLEO</name>
<reference evidence="1" key="1">
    <citation type="journal article" date="2020" name="Stud. Mycol.">
        <title>101 Dothideomycetes genomes: a test case for predicting lifestyles and emergence of pathogens.</title>
        <authorList>
            <person name="Haridas S."/>
            <person name="Albert R."/>
            <person name="Binder M."/>
            <person name="Bloem J."/>
            <person name="Labutti K."/>
            <person name="Salamov A."/>
            <person name="Andreopoulos B."/>
            <person name="Baker S."/>
            <person name="Barry K."/>
            <person name="Bills G."/>
            <person name="Bluhm B."/>
            <person name="Cannon C."/>
            <person name="Castanera R."/>
            <person name="Culley D."/>
            <person name="Daum C."/>
            <person name="Ezra D."/>
            <person name="Gonzalez J."/>
            <person name="Henrissat B."/>
            <person name="Kuo A."/>
            <person name="Liang C."/>
            <person name="Lipzen A."/>
            <person name="Lutzoni F."/>
            <person name="Magnuson J."/>
            <person name="Mondo S."/>
            <person name="Nolan M."/>
            <person name="Ohm R."/>
            <person name="Pangilinan J."/>
            <person name="Park H.-J."/>
            <person name="Ramirez L."/>
            <person name="Alfaro M."/>
            <person name="Sun H."/>
            <person name="Tritt A."/>
            <person name="Yoshinaga Y."/>
            <person name="Zwiers L.-H."/>
            <person name="Turgeon B."/>
            <person name="Goodwin S."/>
            <person name="Spatafora J."/>
            <person name="Crous P."/>
            <person name="Grigoriev I."/>
        </authorList>
    </citation>
    <scope>NUCLEOTIDE SEQUENCE</scope>
    <source>
        <strain evidence="1">CBS 175.79</strain>
    </source>
</reference>
<gene>
    <name evidence="1" type="ORF">BU24DRAFT_419692</name>
</gene>
<dbReference type="SUPFAM" id="SSF55961">
    <property type="entry name" value="Bet v1-like"/>
    <property type="match status" value="1"/>
</dbReference>
<evidence type="ECO:0000313" key="1">
    <source>
        <dbReference type="EMBL" id="KAF2020121.1"/>
    </source>
</evidence>
<evidence type="ECO:0008006" key="3">
    <source>
        <dbReference type="Google" id="ProtNLM"/>
    </source>
</evidence>
<dbReference type="CDD" id="cd07822">
    <property type="entry name" value="SRPBCC_4"/>
    <property type="match status" value="1"/>
</dbReference>
<dbReference type="InterPro" id="IPR023393">
    <property type="entry name" value="START-like_dom_sf"/>
</dbReference>
<proteinExistence type="predicted"/>
<dbReference type="Proteomes" id="UP000799778">
    <property type="component" value="Unassembled WGS sequence"/>
</dbReference>
<dbReference type="EMBL" id="ML978067">
    <property type="protein sequence ID" value="KAF2020121.1"/>
    <property type="molecule type" value="Genomic_DNA"/>
</dbReference>
<organism evidence="1 2">
    <name type="scientific">Aaosphaeria arxii CBS 175.79</name>
    <dbReference type="NCBI Taxonomy" id="1450172"/>
    <lineage>
        <taxon>Eukaryota</taxon>
        <taxon>Fungi</taxon>
        <taxon>Dikarya</taxon>
        <taxon>Ascomycota</taxon>
        <taxon>Pezizomycotina</taxon>
        <taxon>Dothideomycetes</taxon>
        <taxon>Pleosporomycetidae</taxon>
        <taxon>Pleosporales</taxon>
        <taxon>Pleosporales incertae sedis</taxon>
        <taxon>Aaosphaeria</taxon>
    </lineage>
</organism>
<dbReference type="Pfam" id="PF10604">
    <property type="entry name" value="Polyketide_cyc2"/>
    <property type="match status" value="1"/>
</dbReference>
<dbReference type="RefSeq" id="XP_033388460.1">
    <property type="nucleotide sequence ID" value="XM_033527280.1"/>
</dbReference>
<evidence type="ECO:0000313" key="2">
    <source>
        <dbReference type="Proteomes" id="UP000799778"/>
    </source>
</evidence>